<dbReference type="SMART" id="SM00347">
    <property type="entry name" value="HTH_MARR"/>
    <property type="match status" value="1"/>
</dbReference>
<evidence type="ECO:0000259" key="1">
    <source>
        <dbReference type="PROSITE" id="PS50995"/>
    </source>
</evidence>
<dbReference type="InterPro" id="IPR039422">
    <property type="entry name" value="MarR/SlyA-like"/>
</dbReference>
<dbReference type="GO" id="GO:0006950">
    <property type="term" value="P:response to stress"/>
    <property type="evidence" value="ECO:0007669"/>
    <property type="project" value="TreeGrafter"/>
</dbReference>
<dbReference type="RefSeq" id="WP_251945459.1">
    <property type="nucleotide sequence ID" value="NZ_JAMRYM010000035.1"/>
</dbReference>
<organism evidence="2 3">
    <name type="scientific">Rathayibacter rubneri</name>
    <dbReference type="NCBI Taxonomy" id="2950106"/>
    <lineage>
        <taxon>Bacteria</taxon>
        <taxon>Bacillati</taxon>
        <taxon>Actinomycetota</taxon>
        <taxon>Actinomycetes</taxon>
        <taxon>Micrococcales</taxon>
        <taxon>Microbacteriaceae</taxon>
        <taxon>Rathayibacter</taxon>
    </lineage>
</organism>
<dbReference type="PANTHER" id="PTHR33164:SF43">
    <property type="entry name" value="HTH-TYPE TRANSCRIPTIONAL REPRESSOR YETL"/>
    <property type="match status" value="1"/>
</dbReference>
<gene>
    <name evidence="2" type="ORF">NB037_09735</name>
</gene>
<name>A0A9X2DX63_9MICO</name>
<dbReference type="Pfam" id="PF12802">
    <property type="entry name" value="MarR_2"/>
    <property type="match status" value="1"/>
</dbReference>
<dbReference type="Gene3D" id="1.10.10.10">
    <property type="entry name" value="Winged helix-like DNA-binding domain superfamily/Winged helix DNA-binding domain"/>
    <property type="match status" value="1"/>
</dbReference>
<evidence type="ECO:0000313" key="3">
    <source>
        <dbReference type="Proteomes" id="UP001155240"/>
    </source>
</evidence>
<dbReference type="InterPro" id="IPR036388">
    <property type="entry name" value="WH-like_DNA-bd_sf"/>
</dbReference>
<dbReference type="AlphaFoldDB" id="A0A9X2DX63"/>
<accession>A0A9X2DX63</accession>
<dbReference type="PROSITE" id="PS50995">
    <property type="entry name" value="HTH_MARR_2"/>
    <property type="match status" value="1"/>
</dbReference>
<keyword evidence="3" id="KW-1185">Reference proteome</keyword>
<dbReference type="PANTHER" id="PTHR33164">
    <property type="entry name" value="TRANSCRIPTIONAL REGULATOR, MARR FAMILY"/>
    <property type="match status" value="1"/>
</dbReference>
<dbReference type="Proteomes" id="UP001155240">
    <property type="component" value="Unassembled WGS sequence"/>
</dbReference>
<dbReference type="SUPFAM" id="SSF46785">
    <property type="entry name" value="Winged helix' DNA-binding domain"/>
    <property type="match status" value="1"/>
</dbReference>
<feature type="domain" description="HTH marR-type" evidence="1">
    <location>
        <begin position="16"/>
        <end position="152"/>
    </location>
</feature>
<comment type="caution">
    <text evidence="2">The sequence shown here is derived from an EMBL/GenBank/DDBJ whole genome shotgun (WGS) entry which is preliminary data.</text>
</comment>
<protein>
    <submittedName>
        <fullName evidence="2">MarR family transcriptional regulator</fullName>
    </submittedName>
</protein>
<dbReference type="EMBL" id="JAMRYM010000035">
    <property type="protein sequence ID" value="MCM6762695.1"/>
    <property type="molecule type" value="Genomic_DNA"/>
</dbReference>
<reference evidence="2" key="1">
    <citation type="submission" date="2022-06" db="EMBL/GenBank/DDBJ databases">
        <title>Whole genome shotgun sequencing (WGS) of Rathayibacter sp. ZW T2_19, isolated from stored onions (Allium cepa).</title>
        <authorList>
            <person name="Stoll D.A."/>
            <person name="Huch M."/>
        </authorList>
    </citation>
    <scope>NUCLEOTIDE SEQUENCE</scope>
    <source>
        <strain evidence="2">ZW T2_19</strain>
    </source>
</reference>
<dbReference type="InterPro" id="IPR000835">
    <property type="entry name" value="HTH_MarR-typ"/>
</dbReference>
<evidence type="ECO:0000313" key="2">
    <source>
        <dbReference type="EMBL" id="MCM6762695.1"/>
    </source>
</evidence>
<sequence length="156" mass="16602">MEAEADADDDGTAGTTQQLGHALLMLEGAYRDLRASMARDLGLGDAEFHALTAVAGSSGYTPKMLGLELSMTTGAVTALIDRLDRAGLLTRLPNPRDRRSVFLTPTSHGVDLLDEVIRRHDAAVREMQRVSPHLADSTIVEDLTRAAAVLAAHSVG</sequence>
<dbReference type="GO" id="GO:0003700">
    <property type="term" value="F:DNA-binding transcription factor activity"/>
    <property type="evidence" value="ECO:0007669"/>
    <property type="project" value="InterPro"/>
</dbReference>
<dbReference type="InterPro" id="IPR036390">
    <property type="entry name" value="WH_DNA-bd_sf"/>
</dbReference>
<proteinExistence type="predicted"/>